<keyword evidence="2" id="KW-0479">Metal-binding</keyword>
<dbReference type="SUPFAM" id="SSF109604">
    <property type="entry name" value="HD-domain/PDEase-like"/>
    <property type="match status" value="1"/>
</dbReference>
<keyword evidence="3" id="KW-0547">Nucleotide-binding</keyword>
<proteinExistence type="predicted"/>
<dbReference type="InterPro" id="IPR003607">
    <property type="entry name" value="HD/PDEase_dom"/>
</dbReference>
<evidence type="ECO:0000259" key="7">
    <source>
        <dbReference type="PROSITE" id="PS51831"/>
    </source>
</evidence>
<dbReference type="CDD" id="cd00077">
    <property type="entry name" value="HDc"/>
    <property type="match status" value="1"/>
</dbReference>
<evidence type="ECO:0000256" key="2">
    <source>
        <dbReference type="ARBA" id="ARBA00022723"/>
    </source>
</evidence>
<evidence type="ECO:0000256" key="5">
    <source>
        <dbReference type="ARBA" id="ARBA00023004"/>
    </source>
</evidence>
<dbReference type="GO" id="GO:0046872">
    <property type="term" value="F:metal ion binding"/>
    <property type="evidence" value="ECO:0007669"/>
    <property type="project" value="UniProtKB-KW"/>
</dbReference>
<dbReference type="Gene3D" id="1.10.3210.10">
    <property type="entry name" value="Hypothetical protein af1432"/>
    <property type="match status" value="1"/>
</dbReference>
<sequence length="195" mass="22507">MKREEAIGIVKKYLPEKRLQHTLRVADTAALLADKYFADKEKAVLAAIFHDYCKYRPLEEMKRCIIESDLPKDLLEYHPELWHGPVAAVLIAREHGIQDREIRLAIQYHTTGRAHMSLLEMIVFLADYIEPGRNFPGVEEVRAMAEKDIIQACHQASKNTIQHLMRKGEPIYPDTFYAYNDLTKRLNGGSVFGRK</sequence>
<organism evidence="8 9">
    <name type="scientific">Compostibacillus humi</name>
    <dbReference type="NCBI Taxonomy" id="1245525"/>
    <lineage>
        <taxon>Bacteria</taxon>
        <taxon>Bacillati</taxon>
        <taxon>Bacillota</taxon>
        <taxon>Bacilli</taxon>
        <taxon>Bacillales</taxon>
        <taxon>Bacillaceae</taxon>
        <taxon>Compostibacillus</taxon>
    </lineage>
</organism>
<dbReference type="EC" id="3.6.1.41" evidence="1"/>
<protein>
    <recommendedName>
        <fullName evidence="1">bis(5'-nucleosyl)-tetraphosphatase (symmetrical)</fullName>
        <ecNumber evidence="1">3.6.1.41</ecNumber>
    </recommendedName>
</protein>
<dbReference type="InterPro" id="IPR051094">
    <property type="entry name" value="Diverse_Catalytic_Enzymes"/>
</dbReference>
<keyword evidence="4" id="KW-0378">Hydrolase</keyword>
<name>A0A8J2ZPB1_9BACI</name>
<dbReference type="RefSeq" id="WP_188390424.1">
    <property type="nucleotide sequence ID" value="NZ_BMEV01000002.1"/>
</dbReference>
<evidence type="ECO:0000256" key="6">
    <source>
        <dbReference type="ARBA" id="ARBA00049417"/>
    </source>
</evidence>
<dbReference type="InterPro" id="IPR006674">
    <property type="entry name" value="HD_domain"/>
</dbReference>
<dbReference type="InterPro" id="IPR005249">
    <property type="entry name" value="YqeK"/>
</dbReference>
<evidence type="ECO:0000256" key="3">
    <source>
        <dbReference type="ARBA" id="ARBA00022741"/>
    </source>
</evidence>
<dbReference type="AlphaFoldDB" id="A0A8J2ZPB1"/>
<dbReference type="SMART" id="SM00471">
    <property type="entry name" value="HDc"/>
    <property type="match status" value="1"/>
</dbReference>
<dbReference type="EMBL" id="BMEV01000002">
    <property type="protein sequence ID" value="GGH68340.1"/>
    <property type="molecule type" value="Genomic_DNA"/>
</dbReference>
<dbReference type="PANTHER" id="PTHR35795">
    <property type="entry name" value="SLR1885 PROTEIN"/>
    <property type="match status" value="1"/>
</dbReference>
<keyword evidence="9" id="KW-1185">Reference proteome</keyword>
<dbReference type="PROSITE" id="PS51831">
    <property type="entry name" value="HD"/>
    <property type="match status" value="1"/>
</dbReference>
<gene>
    <name evidence="8" type="primary">yqeK</name>
    <name evidence="8" type="ORF">GCM10010978_01220</name>
</gene>
<comment type="catalytic activity">
    <reaction evidence="6">
        <text>P(1),P(4)-bis(5'-adenosyl) tetraphosphate + H2O = 2 ADP + 2 H(+)</text>
        <dbReference type="Rhea" id="RHEA:24252"/>
        <dbReference type="ChEBI" id="CHEBI:15377"/>
        <dbReference type="ChEBI" id="CHEBI:15378"/>
        <dbReference type="ChEBI" id="CHEBI:58141"/>
        <dbReference type="ChEBI" id="CHEBI:456216"/>
        <dbReference type="EC" id="3.6.1.41"/>
    </reaction>
</comment>
<evidence type="ECO:0000256" key="4">
    <source>
        <dbReference type="ARBA" id="ARBA00022801"/>
    </source>
</evidence>
<dbReference type="Proteomes" id="UP000602050">
    <property type="component" value="Unassembled WGS sequence"/>
</dbReference>
<dbReference type="NCBIfam" id="TIGR00488">
    <property type="entry name" value="bis(5'-nucleosyl)-tetraphosphatase (symmetrical) YqeK"/>
    <property type="match status" value="1"/>
</dbReference>
<evidence type="ECO:0000313" key="9">
    <source>
        <dbReference type="Proteomes" id="UP000602050"/>
    </source>
</evidence>
<evidence type="ECO:0000313" key="8">
    <source>
        <dbReference type="EMBL" id="GGH68340.1"/>
    </source>
</evidence>
<dbReference type="PANTHER" id="PTHR35795:SF1">
    <property type="entry name" value="BIS(5'-NUCLEOSYL)-TETRAPHOSPHATASE, SYMMETRICAL"/>
    <property type="match status" value="1"/>
</dbReference>
<accession>A0A8J2ZPB1</accession>
<reference evidence="8" key="1">
    <citation type="journal article" date="2014" name="Int. J. Syst. Evol. Microbiol.">
        <title>Complete genome sequence of Corynebacterium casei LMG S-19264T (=DSM 44701T), isolated from a smear-ripened cheese.</title>
        <authorList>
            <consortium name="US DOE Joint Genome Institute (JGI-PGF)"/>
            <person name="Walter F."/>
            <person name="Albersmeier A."/>
            <person name="Kalinowski J."/>
            <person name="Ruckert C."/>
        </authorList>
    </citation>
    <scope>NUCLEOTIDE SEQUENCE</scope>
    <source>
        <strain evidence="8">CGMCC 1.12360</strain>
    </source>
</reference>
<reference evidence="8" key="2">
    <citation type="submission" date="2020-09" db="EMBL/GenBank/DDBJ databases">
        <authorList>
            <person name="Sun Q."/>
            <person name="Zhou Y."/>
        </authorList>
    </citation>
    <scope>NUCLEOTIDE SEQUENCE</scope>
    <source>
        <strain evidence="8">CGMCC 1.12360</strain>
    </source>
</reference>
<feature type="domain" description="HD" evidence="7">
    <location>
        <begin position="18"/>
        <end position="132"/>
    </location>
</feature>
<dbReference type="GO" id="GO:0008803">
    <property type="term" value="F:bis(5'-nucleosyl)-tetraphosphatase (symmetrical) activity"/>
    <property type="evidence" value="ECO:0007669"/>
    <property type="project" value="UniProtKB-EC"/>
</dbReference>
<evidence type="ECO:0000256" key="1">
    <source>
        <dbReference type="ARBA" id="ARBA00012506"/>
    </source>
</evidence>
<dbReference type="Pfam" id="PF01966">
    <property type="entry name" value="HD"/>
    <property type="match status" value="1"/>
</dbReference>
<dbReference type="GO" id="GO:0000166">
    <property type="term" value="F:nucleotide binding"/>
    <property type="evidence" value="ECO:0007669"/>
    <property type="project" value="UniProtKB-KW"/>
</dbReference>
<keyword evidence="5" id="KW-0408">Iron</keyword>
<comment type="caution">
    <text evidence="8">The sequence shown here is derived from an EMBL/GenBank/DDBJ whole genome shotgun (WGS) entry which is preliminary data.</text>
</comment>